<sequence length="255" mass="27713">MRILGLGHSHIVAIAKGCYELQHKGATIAGEAFSSRFVYLYEPTIMPTIVEEPEGVRINPQLAEIIAGEDAAFGLLSVGGNEHIAMSVAQSRGPVDFVLGDDPDLPLAADASILPEAAVRETMREKMALTLGVLALLRRATSIPLFCLEPPPPLPDARVLAYPKEFFRKAVDRGKLSSELFRYKMWRVQSGLYRAVCARENIEFVAVPERFVAPPGVLAQEAWGADASHANQLFGEAMVAKAIEMMEARLTAAQA</sequence>
<protein>
    <recommendedName>
        <fullName evidence="3">SGNH/GDSL hydrolase family protein</fullName>
    </recommendedName>
</protein>
<organism evidence="1 2">
    <name type="scientific">Methylocystis parvus</name>
    <dbReference type="NCBI Taxonomy" id="134"/>
    <lineage>
        <taxon>Bacteria</taxon>
        <taxon>Pseudomonadati</taxon>
        <taxon>Pseudomonadota</taxon>
        <taxon>Alphaproteobacteria</taxon>
        <taxon>Hyphomicrobiales</taxon>
        <taxon>Methylocystaceae</taxon>
        <taxon>Methylocystis</taxon>
    </lineage>
</organism>
<proteinExistence type="predicted"/>
<keyword evidence="2" id="KW-1185">Reference proteome</keyword>
<evidence type="ECO:0000313" key="2">
    <source>
        <dbReference type="Proteomes" id="UP000422569"/>
    </source>
</evidence>
<dbReference type="KEGG" id="mpar:F7D14_09090"/>
<dbReference type="AlphaFoldDB" id="A0A6B8M7H5"/>
<name>A0A6B8M7H5_9HYPH</name>
<dbReference type="EMBL" id="CP044331">
    <property type="protein sequence ID" value="QGM97599.1"/>
    <property type="molecule type" value="Genomic_DNA"/>
</dbReference>
<evidence type="ECO:0008006" key="3">
    <source>
        <dbReference type="Google" id="ProtNLM"/>
    </source>
</evidence>
<dbReference type="RefSeq" id="WP_016921624.1">
    <property type="nucleotide sequence ID" value="NZ_CP044331.1"/>
</dbReference>
<dbReference type="Proteomes" id="UP000422569">
    <property type="component" value="Chromosome"/>
</dbReference>
<gene>
    <name evidence="1" type="ORF">F7D14_09090</name>
</gene>
<accession>A0A6B8M7H5</accession>
<evidence type="ECO:0000313" key="1">
    <source>
        <dbReference type="EMBL" id="QGM97599.1"/>
    </source>
</evidence>
<reference evidence="1 2" key="1">
    <citation type="submission" date="2019-09" db="EMBL/GenBank/DDBJ databases">
        <title>Isolation and complete genome sequencing of Methylocystis species.</title>
        <authorList>
            <person name="Rumah B.L."/>
            <person name="Stead C.E."/>
            <person name="Stevens B.C."/>
            <person name="Minton N.P."/>
            <person name="Grosse-Honebrink A."/>
            <person name="Zhang Y."/>
        </authorList>
    </citation>
    <scope>NUCLEOTIDE SEQUENCE [LARGE SCALE GENOMIC DNA]</scope>
    <source>
        <strain evidence="1 2">BRCS2</strain>
    </source>
</reference>